<keyword evidence="3" id="KW-1185">Reference proteome</keyword>
<dbReference type="SMART" id="SM00320">
    <property type="entry name" value="WD40"/>
    <property type="match status" value="3"/>
</dbReference>
<dbReference type="InterPro" id="IPR036322">
    <property type="entry name" value="WD40_repeat_dom_sf"/>
</dbReference>
<dbReference type="InterPro" id="IPR015943">
    <property type="entry name" value="WD40/YVTN_repeat-like_dom_sf"/>
</dbReference>
<evidence type="ECO:0000313" key="2">
    <source>
        <dbReference type="EMBL" id="GIQ84660.1"/>
    </source>
</evidence>
<organism evidence="2 3">
    <name type="scientific">Kipferlia bialata</name>
    <dbReference type="NCBI Taxonomy" id="797122"/>
    <lineage>
        <taxon>Eukaryota</taxon>
        <taxon>Metamonada</taxon>
        <taxon>Carpediemonas-like organisms</taxon>
        <taxon>Kipferlia</taxon>
    </lineage>
</organism>
<feature type="region of interest" description="Disordered" evidence="1">
    <location>
        <begin position="23"/>
        <end position="49"/>
    </location>
</feature>
<name>A0A9K3GJK1_9EUKA</name>
<dbReference type="Proteomes" id="UP000265618">
    <property type="component" value="Unassembled WGS sequence"/>
</dbReference>
<dbReference type="AlphaFoldDB" id="A0A9K3GJK1"/>
<evidence type="ECO:0000256" key="1">
    <source>
        <dbReference type="SAM" id="MobiDB-lite"/>
    </source>
</evidence>
<dbReference type="Gene3D" id="2.130.10.10">
    <property type="entry name" value="YVTN repeat-like/Quinoprotein amine dehydrogenase"/>
    <property type="match status" value="1"/>
</dbReference>
<reference evidence="2 3" key="1">
    <citation type="journal article" date="2018" name="PLoS ONE">
        <title>The draft genome of Kipferlia bialata reveals reductive genome evolution in fornicate parasites.</title>
        <authorList>
            <person name="Tanifuji G."/>
            <person name="Takabayashi S."/>
            <person name="Kume K."/>
            <person name="Takagi M."/>
            <person name="Nakayama T."/>
            <person name="Kamikawa R."/>
            <person name="Inagaki Y."/>
            <person name="Hashimoto T."/>
        </authorList>
    </citation>
    <scope>NUCLEOTIDE SEQUENCE [LARGE SCALE GENOMIC DNA]</scope>
    <source>
        <strain evidence="2">NY0173</strain>
    </source>
</reference>
<dbReference type="SUPFAM" id="SSF50978">
    <property type="entry name" value="WD40 repeat-like"/>
    <property type="match status" value="1"/>
</dbReference>
<sequence>MLTYTPIGTLAVAAGTEVLLLTPPTPHPHLDTLEGLEGADTRDSTDTGVKGWDMRSVTLPSPVVCLTATVRGDTDVVVAVTQDGVSLIPLDTERVPVVEHIPLPPSFGLPLCASGAISGFGCAIAGSGPTIATLSLTDGERVGMSEQRHGHSDWVTCIQWMGMGGGDRETERDSPVRLRSACPMVATGSRDGTVLVHSLHGTQGEGQSSIPLVHRGSVACLAYDPVHAILWAGTDTHTVQAWRKGAPTHSHGPGPSSFGPSTPAEWVPVCAGGVPRHGRGVCSLAVTASSTVLCLTRPSALYILDVDYEARQIETRRCIQGHVGGIVSLVRVPSKGEGGDMTLFSAGSDGIAWAHHPRDPSDMWQVNVFGTPLTQLARYTGHQLLVCGEQGLLRQMRYHVSFDSWLDGVNTLSDWEARESAAHVTETEGDREGERGIETMGITPALRLSPIPMLTGAPELSTSLQETCRCLPPDTAQASPLSHPWPPYSTPFAYCRTVPLPASELSRVIPDIETPNGGVHPPIAVITPCNRPSEPSLYVVGHDSVARVVCVPKAVGPVLCASWGWRQTTGERGRERVLYFGGEWGVARVPVADTLSDPSDTVQSTEAVDSTADSRVSREERVDILDSTPCDECVSIHLGVLYGHKGATALSYTAGSGDTLTVSLPSTMSCIGTTEHHVSSDTGATEHVLGRPVGLASGAVGDVRLDTEGVATLTYTSRCQDSVLAGAVTSVLLTEEGGVYAADDAGAISRIE</sequence>
<gene>
    <name evidence="2" type="ORF">KIPB_006196</name>
</gene>
<comment type="caution">
    <text evidence="2">The sequence shown here is derived from an EMBL/GenBank/DDBJ whole genome shotgun (WGS) entry which is preliminary data.</text>
</comment>
<dbReference type="EMBL" id="BDIP01001564">
    <property type="protein sequence ID" value="GIQ84660.1"/>
    <property type="molecule type" value="Genomic_DNA"/>
</dbReference>
<evidence type="ECO:0000313" key="3">
    <source>
        <dbReference type="Proteomes" id="UP000265618"/>
    </source>
</evidence>
<accession>A0A9K3GJK1</accession>
<proteinExistence type="predicted"/>
<dbReference type="InterPro" id="IPR001680">
    <property type="entry name" value="WD40_rpt"/>
</dbReference>
<protein>
    <submittedName>
        <fullName evidence="2">Uncharacterized protein</fullName>
    </submittedName>
</protein>